<reference evidence="2 3" key="1">
    <citation type="submission" date="2019-05" db="EMBL/GenBank/DDBJ databases">
        <title>Another draft genome of Portunus trituberculatus and its Hox gene families provides insights of decapod evolution.</title>
        <authorList>
            <person name="Jeong J.-H."/>
            <person name="Song I."/>
            <person name="Kim S."/>
            <person name="Choi T."/>
            <person name="Kim D."/>
            <person name="Ryu S."/>
            <person name="Kim W."/>
        </authorList>
    </citation>
    <scope>NUCLEOTIDE SEQUENCE [LARGE SCALE GENOMIC DNA]</scope>
    <source>
        <tissue evidence="2">Muscle</tissue>
    </source>
</reference>
<gene>
    <name evidence="2" type="ORF">E2C01_060277</name>
</gene>
<feature type="region of interest" description="Disordered" evidence="1">
    <location>
        <begin position="70"/>
        <end position="117"/>
    </location>
</feature>
<dbReference type="Proteomes" id="UP000324222">
    <property type="component" value="Unassembled WGS sequence"/>
</dbReference>
<keyword evidence="3" id="KW-1185">Reference proteome</keyword>
<name>A0A5B7H4T2_PORTR</name>
<accession>A0A5B7H4T2</accession>
<evidence type="ECO:0000313" key="3">
    <source>
        <dbReference type="Proteomes" id="UP000324222"/>
    </source>
</evidence>
<organism evidence="2 3">
    <name type="scientific">Portunus trituberculatus</name>
    <name type="common">Swimming crab</name>
    <name type="synonym">Neptunus trituberculatus</name>
    <dbReference type="NCBI Taxonomy" id="210409"/>
    <lineage>
        <taxon>Eukaryota</taxon>
        <taxon>Metazoa</taxon>
        <taxon>Ecdysozoa</taxon>
        <taxon>Arthropoda</taxon>
        <taxon>Crustacea</taxon>
        <taxon>Multicrustacea</taxon>
        <taxon>Malacostraca</taxon>
        <taxon>Eumalacostraca</taxon>
        <taxon>Eucarida</taxon>
        <taxon>Decapoda</taxon>
        <taxon>Pleocyemata</taxon>
        <taxon>Brachyura</taxon>
        <taxon>Eubrachyura</taxon>
        <taxon>Portunoidea</taxon>
        <taxon>Portunidae</taxon>
        <taxon>Portuninae</taxon>
        <taxon>Portunus</taxon>
    </lineage>
</organism>
<evidence type="ECO:0000313" key="2">
    <source>
        <dbReference type="EMBL" id="MPC66132.1"/>
    </source>
</evidence>
<dbReference type="AlphaFoldDB" id="A0A5B7H4T2"/>
<dbReference type="EMBL" id="VSRR010024327">
    <property type="protein sequence ID" value="MPC66132.1"/>
    <property type="molecule type" value="Genomic_DNA"/>
</dbReference>
<comment type="caution">
    <text evidence="2">The sequence shown here is derived from an EMBL/GenBank/DDBJ whole genome shotgun (WGS) entry which is preliminary data.</text>
</comment>
<evidence type="ECO:0000256" key="1">
    <source>
        <dbReference type="SAM" id="MobiDB-lite"/>
    </source>
</evidence>
<proteinExistence type="predicted"/>
<protein>
    <submittedName>
        <fullName evidence="2">Uncharacterized protein</fullName>
    </submittedName>
</protein>
<sequence length="117" mass="12958">MADYIMLDRTSVCHSSLPPSFPPLPCRLSSPSLYLCFSSLLATSRPPGRNRQHRLTCMFLLLFLSGFRSTPDESPAAASHPSRRCRSATKLSLYGTRRPSPPHLVAPSRHSPQKTGH</sequence>